<gene>
    <name evidence="2" type="ORF">EVAR_35741_1</name>
</gene>
<accession>A0A4C1VG81</accession>
<dbReference type="AlphaFoldDB" id="A0A4C1VG81"/>
<evidence type="ECO:0000256" key="1">
    <source>
        <dbReference type="SAM" id="MobiDB-lite"/>
    </source>
</evidence>
<keyword evidence="3" id="KW-1185">Reference proteome</keyword>
<feature type="compositionally biased region" description="Gly residues" evidence="1">
    <location>
        <begin position="67"/>
        <end position="77"/>
    </location>
</feature>
<proteinExistence type="predicted"/>
<sequence>MDNGKLYQPSNPNAGPMAGWRGSTERGRMSLNIDTGLRKLTPGGGGFRSLDAPRPPPPPPPCAIHVEGGGGSGGGEDVGSRRNASDKRRRAGAL</sequence>
<evidence type="ECO:0000313" key="3">
    <source>
        <dbReference type="Proteomes" id="UP000299102"/>
    </source>
</evidence>
<feature type="compositionally biased region" description="Pro residues" evidence="1">
    <location>
        <begin position="53"/>
        <end position="62"/>
    </location>
</feature>
<name>A0A4C1VG81_EUMVA</name>
<dbReference type="EMBL" id="BGZK01000331">
    <property type="protein sequence ID" value="GBP37307.1"/>
    <property type="molecule type" value="Genomic_DNA"/>
</dbReference>
<protein>
    <submittedName>
        <fullName evidence="2">Uncharacterized protein</fullName>
    </submittedName>
</protein>
<dbReference type="Proteomes" id="UP000299102">
    <property type="component" value="Unassembled WGS sequence"/>
</dbReference>
<reference evidence="2 3" key="1">
    <citation type="journal article" date="2019" name="Commun. Biol.">
        <title>The bagworm genome reveals a unique fibroin gene that provides high tensile strength.</title>
        <authorList>
            <person name="Kono N."/>
            <person name="Nakamura H."/>
            <person name="Ohtoshi R."/>
            <person name="Tomita M."/>
            <person name="Numata K."/>
            <person name="Arakawa K."/>
        </authorList>
    </citation>
    <scope>NUCLEOTIDE SEQUENCE [LARGE SCALE GENOMIC DNA]</scope>
</reference>
<feature type="region of interest" description="Disordered" evidence="1">
    <location>
        <begin position="1"/>
        <end position="94"/>
    </location>
</feature>
<comment type="caution">
    <text evidence="2">The sequence shown here is derived from an EMBL/GenBank/DDBJ whole genome shotgun (WGS) entry which is preliminary data.</text>
</comment>
<evidence type="ECO:0000313" key="2">
    <source>
        <dbReference type="EMBL" id="GBP37307.1"/>
    </source>
</evidence>
<organism evidence="2 3">
    <name type="scientific">Eumeta variegata</name>
    <name type="common">Bagworm moth</name>
    <name type="synonym">Eumeta japonica</name>
    <dbReference type="NCBI Taxonomy" id="151549"/>
    <lineage>
        <taxon>Eukaryota</taxon>
        <taxon>Metazoa</taxon>
        <taxon>Ecdysozoa</taxon>
        <taxon>Arthropoda</taxon>
        <taxon>Hexapoda</taxon>
        <taxon>Insecta</taxon>
        <taxon>Pterygota</taxon>
        <taxon>Neoptera</taxon>
        <taxon>Endopterygota</taxon>
        <taxon>Lepidoptera</taxon>
        <taxon>Glossata</taxon>
        <taxon>Ditrysia</taxon>
        <taxon>Tineoidea</taxon>
        <taxon>Psychidae</taxon>
        <taxon>Oiketicinae</taxon>
        <taxon>Eumeta</taxon>
    </lineage>
</organism>